<reference evidence="1 2" key="1">
    <citation type="submission" date="2016-10" db="EMBL/GenBank/DDBJ databases">
        <authorList>
            <person name="de Groot N.N."/>
        </authorList>
    </citation>
    <scope>NUCLEOTIDE SEQUENCE [LARGE SCALE GENOMIC DNA]</scope>
    <source>
        <strain evidence="1 2">DSM 26130</strain>
    </source>
</reference>
<dbReference type="OrthoDB" id="853993at2"/>
<accession>A0A1I2IBN2</accession>
<proteinExistence type="predicted"/>
<keyword evidence="2" id="KW-1185">Reference proteome</keyword>
<gene>
    <name evidence="1" type="ORF">SAMN05216167_1654</name>
</gene>
<evidence type="ECO:0000313" key="1">
    <source>
        <dbReference type="EMBL" id="SFF39644.1"/>
    </source>
</evidence>
<organism evidence="1 2">
    <name type="scientific">Spirosoma endophyticum</name>
    <dbReference type="NCBI Taxonomy" id="662367"/>
    <lineage>
        <taxon>Bacteria</taxon>
        <taxon>Pseudomonadati</taxon>
        <taxon>Bacteroidota</taxon>
        <taxon>Cytophagia</taxon>
        <taxon>Cytophagales</taxon>
        <taxon>Cytophagaceae</taxon>
        <taxon>Spirosoma</taxon>
    </lineage>
</organism>
<name>A0A1I2IBN2_9BACT</name>
<dbReference type="Proteomes" id="UP000198598">
    <property type="component" value="Unassembled WGS sequence"/>
</dbReference>
<evidence type="ECO:0000313" key="2">
    <source>
        <dbReference type="Proteomes" id="UP000198598"/>
    </source>
</evidence>
<dbReference type="AlphaFoldDB" id="A0A1I2IBN2"/>
<dbReference type="RefSeq" id="WP_093835483.1">
    <property type="nucleotide sequence ID" value="NZ_FOLQ01000065.1"/>
</dbReference>
<protein>
    <submittedName>
        <fullName evidence="1">Uncharacterized protein</fullName>
    </submittedName>
</protein>
<dbReference type="EMBL" id="FOLQ01000065">
    <property type="protein sequence ID" value="SFF39644.1"/>
    <property type="molecule type" value="Genomic_DNA"/>
</dbReference>
<sequence length="81" mass="9054">MSTNVGTLDVGLTYPEWHYVTPYHYAQLCGLTRQAIYNRIIKGTLPVVRLKGPRGEPIGYIDTEAFPPGRKPWGGGRPRKA</sequence>